<evidence type="ECO:0000313" key="2">
    <source>
        <dbReference type="EMBL" id="KIN96614.1"/>
    </source>
</evidence>
<feature type="non-terminal residue" evidence="2">
    <location>
        <position position="59"/>
    </location>
</feature>
<protein>
    <submittedName>
        <fullName evidence="2">Uncharacterized protein</fullName>
    </submittedName>
</protein>
<proteinExistence type="predicted"/>
<keyword evidence="3" id="KW-1185">Reference proteome</keyword>
<organism evidence="2 3">
    <name type="scientific">Pisolithus tinctorius Marx 270</name>
    <dbReference type="NCBI Taxonomy" id="870435"/>
    <lineage>
        <taxon>Eukaryota</taxon>
        <taxon>Fungi</taxon>
        <taxon>Dikarya</taxon>
        <taxon>Basidiomycota</taxon>
        <taxon>Agaricomycotina</taxon>
        <taxon>Agaricomycetes</taxon>
        <taxon>Agaricomycetidae</taxon>
        <taxon>Boletales</taxon>
        <taxon>Sclerodermatineae</taxon>
        <taxon>Pisolithaceae</taxon>
        <taxon>Pisolithus</taxon>
    </lineage>
</organism>
<dbReference type="AlphaFoldDB" id="A0A0C3N6C2"/>
<accession>A0A0C3N6C2</accession>
<reference evidence="3" key="2">
    <citation type="submission" date="2015-01" db="EMBL/GenBank/DDBJ databases">
        <title>Evolutionary Origins and Diversification of the Mycorrhizal Mutualists.</title>
        <authorList>
            <consortium name="DOE Joint Genome Institute"/>
            <consortium name="Mycorrhizal Genomics Consortium"/>
            <person name="Kohler A."/>
            <person name="Kuo A."/>
            <person name="Nagy L.G."/>
            <person name="Floudas D."/>
            <person name="Copeland A."/>
            <person name="Barry K.W."/>
            <person name="Cichocki N."/>
            <person name="Veneault-Fourrey C."/>
            <person name="LaButti K."/>
            <person name="Lindquist E.A."/>
            <person name="Lipzen A."/>
            <person name="Lundell T."/>
            <person name="Morin E."/>
            <person name="Murat C."/>
            <person name="Riley R."/>
            <person name="Ohm R."/>
            <person name="Sun H."/>
            <person name="Tunlid A."/>
            <person name="Henrissat B."/>
            <person name="Grigoriev I.V."/>
            <person name="Hibbett D.S."/>
            <person name="Martin F."/>
        </authorList>
    </citation>
    <scope>NUCLEOTIDE SEQUENCE [LARGE SCALE GENOMIC DNA]</scope>
    <source>
        <strain evidence="3">Marx 270</strain>
    </source>
</reference>
<reference evidence="2 3" key="1">
    <citation type="submission" date="2014-04" db="EMBL/GenBank/DDBJ databases">
        <authorList>
            <consortium name="DOE Joint Genome Institute"/>
            <person name="Kuo A."/>
            <person name="Kohler A."/>
            <person name="Costa M.D."/>
            <person name="Nagy L.G."/>
            <person name="Floudas D."/>
            <person name="Copeland A."/>
            <person name="Barry K.W."/>
            <person name="Cichocki N."/>
            <person name="Veneault-Fourrey C."/>
            <person name="LaButti K."/>
            <person name="Lindquist E.A."/>
            <person name="Lipzen A."/>
            <person name="Lundell T."/>
            <person name="Morin E."/>
            <person name="Murat C."/>
            <person name="Sun H."/>
            <person name="Tunlid A."/>
            <person name="Henrissat B."/>
            <person name="Grigoriev I.V."/>
            <person name="Hibbett D.S."/>
            <person name="Martin F."/>
            <person name="Nordberg H.P."/>
            <person name="Cantor M.N."/>
            <person name="Hua S.X."/>
        </authorList>
    </citation>
    <scope>NUCLEOTIDE SEQUENCE [LARGE SCALE GENOMIC DNA]</scope>
    <source>
        <strain evidence="2 3">Marx 270</strain>
    </source>
</reference>
<dbReference type="HOGENOM" id="CLU_2967406_0_0_1"/>
<evidence type="ECO:0000313" key="3">
    <source>
        <dbReference type="Proteomes" id="UP000054217"/>
    </source>
</evidence>
<name>A0A0C3N6C2_PISTI</name>
<dbReference type="EMBL" id="KN832043">
    <property type="protein sequence ID" value="KIN96614.1"/>
    <property type="molecule type" value="Genomic_DNA"/>
</dbReference>
<gene>
    <name evidence="2" type="ORF">M404DRAFT_1006627</name>
</gene>
<feature type="compositionally biased region" description="Low complexity" evidence="1">
    <location>
        <begin position="23"/>
        <end position="42"/>
    </location>
</feature>
<evidence type="ECO:0000256" key="1">
    <source>
        <dbReference type="SAM" id="MobiDB-lite"/>
    </source>
</evidence>
<feature type="region of interest" description="Disordered" evidence="1">
    <location>
        <begin position="1"/>
        <end position="59"/>
    </location>
</feature>
<sequence>MPQQSNQAQTYTAGNQSYTTSCPNTSATSTGSTPSGNSGSANVNPGGYSGYVNTVSGYA</sequence>
<dbReference type="Proteomes" id="UP000054217">
    <property type="component" value="Unassembled WGS sequence"/>
</dbReference>
<feature type="compositionally biased region" description="Polar residues" evidence="1">
    <location>
        <begin position="1"/>
        <end position="22"/>
    </location>
</feature>
<dbReference type="InParanoid" id="A0A0C3N6C2"/>